<dbReference type="RefSeq" id="WP_075976469.1">
    <property type="nucleotide sequence ID" value="NZ_MKQR01000019.1"/>
</dbReference>
<keyword evidence="2" id="KW-1185">Reference proteome</keyword>
<sequence>MISTKALPFNKFRVTFTLDAGDPPGPVSVVGCFNGWTPGSHRLRPRPGGLRSAAVVVSAGSTVSFRYLTDDGTWRDDPDVADRDEHGNAVITV</sequence>
<protein>
    <recommendedName>
        <fullName evidence="3">Isoamylase</fullName>
    </recommendedName>
</protein>
<evidence type="ECO:0000313" key="1">
    <source>
        <dbReference type="EMBL" id="OLR91751.1"/>
    </source>
</evidence>
<accession>A0A1Q9LI82</accession>
<dbReference type="STRING" id="1193682.BJP25_24810"/>
<organism evidence="1 2">
    <name type="scientific">Actinokineospora bangkokensis</name>
    <dbReference type="NCBI Taxonomy" id="1193682"/>
    <lineage>
        <taxon>Bacteria</taxon>
        <taxon>Bacillati</taxon>
        <taxon>Actinomycetota</taxon>
        <taxon>Actinomycetes</taxon>
        <taxon>Pseudonocardiales</taxon>
        <taxon>Pseudonocardiaceae</taxon>
        <taxon>Actinokineospora</taxon>
    </lineage>
</organism>
<reference evidence="1 2" key="1">
    <citation type="submission" date="2016-10" db="EMBL/GenBank/DDBJ databases">
        <title>The Draft Genome Sequence of Actinokineospora bangkokensis 44EHWT reveals the biosynthetic pathway of antifungal compounds Thailandins with unusual extender unit butylmalonyl-CoA.</title>
        <authorList>
            <person name="Greule A."/>
            <person name="Intra B."/>
            <person name="Flemming S."/>
            <person name="Rommel M.G."/>
            <person name="Panbangred W."/>
            <person name="Bechthold A."/>
        </authorList>
    </citation>
    <scope>NUCLEOTIDE SEQUENCE [LARGE SCALE GENOMIC DNA]</scope>
    <source>
        <strain evidence="1 2">44EHW</strain>
    </source>
</reference>
<dbReference type="EMBL" id="MKQR01000019">
    <property type="protein sequence ID" value="OLR91751.1"/>
    <property type="molecule type" value="Genomic_DNA"/>
</dbReference>
<proteinExistence type="predicted"/>
<name>A0A1Q9LI82_9PSEU</name>
<dbReference type="InterPro" id="IPR013783">
    <property type="entry name" value="Ig-like_fold"/>
</dbReference>
<dbReference type="Proteomes" id="UP000186040">
    <property type="component" value="Unassembled WGS sequence"/>
</dbReference>
<dbReference type="InterPro" id="IPR014756">
    <property type="entry name" value="Ig_E-set"/>
</dbReference>
<dbReference type="SUPFAM" id="SSF81296">
    <property type="entry name" value="E set domains"/>
    <property type="match status" value="1"/>
</dbReference>
<comment type="caution">
    <text evidence="1">The sequence shown here is derived from an EMBL/GenBank/DDBJ whole genome shotgun (WGS) entry which is preliminary data.</text>
</comment>
<dbReference type="Gene3D" id="2.60.40.10">
    <property type="entry name" value="Immunoglobulins"/>
    <property type="match status" value="1"/>
</dbReference>
<evidence type="ECO:0008006" key="3">
    <source>
        <dbReference type="Google" id="ProtNLM"/>
    </source>
</evidence>
<dbReference type="GO" id="GO:0005975">
    <property type="term" value="P:carbohydrate metabolic process"/>
    <property type="evidence" value="ECO:0007669"/>
    <property type="project" value="UniProtKB-ARBA"/>
</dbReference>
<dbReference type="AlphaFoldDB" id="A0A1Q9LI82"/>
<gene>
    <name evidence="1" type="ORF">BJP25_24810</name>
</gene>
<evidence type="ECO:0000313" key="2">
    <source>
        <dbReference type="Proteomes" id="UP000186040"/>
    </source>
</evidence>
<dbReference type="OrthoDB" id="9811945at2"/>